<dbReference type="Pfam" id="PF05485">
    <property type="entry name" value="THAP"/>
    <property type="match status" value="1"/>
</dbReference>
<gene>
    <name evidence="7" type="ORF">ALC62_15370</name>
</gene>
<dbReference type="InterPro" id="IPR026516">
    <property type="entry name" value="THAP1/10"/>
</dbReference>
<keyword evidence="1" id="KW-0479">Metal-binding</keyword>
<name>A0A151I7D2_9HYME</name>
<dbReference type="SMART" id="SM00980">
    <property type="entry name" value="THAP"/>
    <property type="match status" value="1"/>
</dbReference>
<dbReference type="PANTHER" id="PTHR46600:SF11">
    <property type="entry name" value="THAP DOMAIN-CONTAINING PROTEIN 10"/>
    <property type="match status" value="1"/>
</dbReference>
<dbReference type="PROSITE" id="PS50950">
    <property type="entry name" value="ZF_THAP"/>
    <property type="match status" value="1"/>
</dbReference>
<evidence type="ECO:0000256" key="1">
    <source>
        <dbReference type="ARBA" id="ARBA00022723"/>
    </source>
</evidence>
<dbReference type="EMBL" id="KQ978427">
    <property type="protein sequence ID" value="KYM94023.1"/>
    <property type="molecule type" value="Genomic_DNA"/>
</dbReference>
<dbReference type="Proteomes" id="UP000078542">
    <property type="component" value="Unassembled WGS sequence"/>
</dbReference>
<keyword evidence="3" id="KW-0862">Zinc</keyword>
<evidence type="ECO:0000256" key="3">
    <source>
        <dbReference type="ARBA" id="ARBA00022833"/>
    </source>
</evidence>
<dbReference type="Gene3D" id="6.20.210.20">
    <property type="entry name" value="THAP domain"/>
    <property type="match status" value="1"/>
</dbReference>
<dbReference type="SUPFAM" id="SSF57716">
    <property type="entry name" value="Glucocorticoid receptor-like (DNA-binding domain)"/>
    <property type="match status" value="1"/>
</dbReference>
<keyword evidence="2 5" id="KW-0863">Zinc-finger</keyword>
<sequence length="155" mass="17492">MARCISCGARSLNGVKMCCFPKDKERRNQWTKCLNKPNWTPTDHSVLCEKHFAPVMWEKTRVDGKKKLRSTAIPTLFEVPDAQTVASSEVHTVQIVTSSSERKEPGVFLENEEESVEHIVAIIDAEEHINTLKSSSNIINDAMNSIVHQSIEIEE</sequence>
<evidence type="ECO:0000256" key="2">
    <source>
        <dbReference type="ARBA" id="ARBA00022771"/>
    </source>
</evidence>
<protein>
    <submittedName>
        <fullName evidence="7">THAP domain-containing protein 5</fullName>
    </submittedName>
</protein>
<keyword evidence="8" id="KW-1185">Reference proteome</keyword>
<dbReference type="GO" id="GO:0043565">
    <property type="term" value="F:sequence-specific DNA binding"/>
    <property type="evidence" value="ECO:0007669"/>
    <property type="project" value="InterPro"/>
</dbReference>
<dbReference type="InterPro" id="IPR038441">
    <property type="entry name" value="THAP_Znf_sf"/>
</dbReference>
<evidence type="ECO:0000313" key="8">
    <source>
        <dbReference type="Proteomes" id="UP000078542"/>
    </source>
</evidence>
<evidence type="ECO:0000256" key="5">
    <source>
        <dbReference type="PROSITE-ProRule" id="PRU00309"/>
    </source>
</evidence>
<dbReference type="SMART" id="SM00692">
    <property type="entry name" value="DM3"/>
    <property type="match status" value="1"/>
</dbReference>
<dbReference type="PANTHER" id="PTHR46600">
    <property type="entry name" value="THAP DOMAIN-CONTAINING"/>
    <property type="match status" value="1"/>
</dbReference>
<dbReference type="AlphaFoldDB" id="A0A151I7D2"/>
<keyword evidence="4 5" id="KW-0238">DNA-binding</keyword>
<organism evidence="7 8">
    <name type="scientific">Cyphomyrmex costatus</name>
    <dbReference type="NCBI Taxonomy" id="456900"/>
    <lineage>
        <taxon>Eukaryota</taxon>
        <taxon>Metazoa</taxon>
        <taxon>Ecdysozoa</taxon>
        <taxon>Arthropoda</taxon>
        <taxon>Hexapoda</taxon>
        <taxon>Insecta</taxon>
        <taxon>Pterygota</taxon>
        <taxon>Neoptera</taxon>
        <taxon>Endopterygota</taxon>
        <taxon>Hymenoptera</taxon>
        <taxon>Apocrita</taxon>
        <taxon>Aculeata</taxon>
        <taxon>Formicoidea</taxon>
        <taxon>Formicidae</taxon>
        <taxon>Myrmicinae</taxon>
        <taxon>Cyphomyrmex</taxon>
    </lineage>
</organism>
<proteinExistence type="predicted"/>
<evidence type="ECO:0000256" key="4">
    <source>
        <dbReference type="ARBA" id="ARBA00023125"/>
    </source>
</evidence>
<dbReference type="InterPro" id="IPR006612">
    <property type="entry name" value="THAP_Znf"/>
</dbReference>
<reference evidence="7 8" key="1">
    <citation type="submission" date="2016-03" db="EMBL/GenBank/DDBJ databases">
        <title>Cyphomyrmex costatus WGS genome.</title>
        <authorList>
            <person name="Nygaard S."/>
            <person name="Hu H."/>
            <person name="Boomsma J."/>
            <person name="Zhang G."/>
        </authorList>
    </citation>
    <scope>NUCLEOTIDE SEQUENCE [LARGE SCALE GENOMIC DNA]</scope>
    <source>
        <strain evidence="7">MS0001</strain>
        <tissue evidence="7">Whole body</tissue>
    </source>
</reference>
<dbReference type="GO" id="GO:0008270">
    <property type="term" value="F:zinc ion binding"/>
    <property type="evidence" value="ECO:0007669"/>
    <property type="project" value="UniProtKB-KW"/>
</dbReference>
<evidence type="ECO:0000259" key="6">
    <source>
        <dbReference type="PROSITE" id="PS50950"/>
    </source>
</evidence>
<accession>A0A151I7D2</accession>
<feature type="domain" description="THAP-type" evidence="6">
    <location>
        <begin position="1"/>
        <end position="77"/>
    </location>
</feature>
<dbReference type="KEGG" id="ccoa:108781671"/>
<evidence type="ECO:0000313" key="7">
    <source>
        <dbReference type="EMBL" id="KYM94023.1"/>
    </source>
</evidence>